<dbReference type="EMBL" id="FNBT01000002">
    <property type="protein sequence ID" value="SDF18468.1"/>
    <property type="molecule type" value="Genomic_DNA"/>
</dbReference>
<evidence type="ECO:0000313" key="8">
    <source>
        <dbReference type="Proteomes" id="UP000199406"/>
    </source>
</evidence>
<organism evidence="7 8">
    <name type="scientific">Blastococcus aurantiacus</name>
    <dbReference type="NCBI Taxonomy" id="1550231"/>
    <lineage>
        <taxon>Bacteria</taxon>
        <taxon>Bacillati</taxon>
        <taxon>Actinomycetota</taxon>
        <taxon>Actinomycetes</taxon>
        <taxon>Geodermatophilales</taxon>
        <taxon>Geodermatophilaceae</taxon>
        <taxon>Blastococcus</taxon>
    </lineage>
</organism>
<feature type="transmembrane region" description="Helical" evidence="6">
    <location>
        <begin position="96"/>
        <end position="120"/>
    </location>
</feature>
<feature type="transmembrane region" description="Helical" evidence="6">
    <location>
        <begin position="265"/>
        <end position="285"/>
    </location>
</feature>
<evidence type="ECO:0000256" key="2">
    <source>
        <dbReference type="ARBA" id="ARBA00022475"/>
    </source>
</evidence>
<evidence type="ECO:0000256" key="1">
    <source>
        <dbReference type="ARBA" id="ARBA00004651"/>
    </source>
</evidence>
<sequence length="321" mass="34875">MEHGNGHGHHSGMWVPGEPPTWGRVFLPHLEPWSVLAVLSLVGLVAYLVAVVRLRRTGVSWPWWRTAAWVVGTLSIAAVTGTWLNGYSMVLFSLHMVQHMVLAMITPILLLVAAPVTLALRTLPRGQGAAAAPRALLLNFLHSRFTRILASPGFTVPLFIASLYGIYFTPIFDALMSNPAGHQFMLAHFVVTGLLFFGPIIAQDPWPSTHAHPTRILELVIPVPFHAFFGVAVMMASSLLVDSFANPPASWGVDPVGDQSVAGGIAWSFGELPTVIVLVVVLASWMGSDERRARALDRAADRSGDAELNAYNARLRAMAER</sequence>
<keyword evidence="4 6" id="KW-1133">Transmembrane helix</keyword>
<dbReference type="RefSeq" id="WP_255362223.1">
    <property type="nucleotide sequence ID" value="NZ_FNBT01000002.1"/>
</dbReference>
<evidence type="ECO:0000256" key="5">
    <source>
        <dbReference type="ARBA" id="ARBA00023136"/>
    </source>
</evidence>
<gene>
    <name evidence="7" type="ORF">SAMN05660662_1240</name>
</gene>
<comment type="subcellular location">
    <subcellularLocation>
        <location evidence="1">Cell membrane</location>
        <topology evidence="1">Multi-pass membrane protein</topology>
    </subcellularLocation>
</comment>
<feature type="transmembrane region" description="Helical" evidence="6">
    <location>
        <begin position="66"/>
        <end position="84"/>
    </location>
</feature>
<dbReference type="GO" id="GO:0005886">
    <property type="term" value="C:plasma membrane"/>
    <property type="evidence" value="ECO:0007669"/>
    <property type="project" value="UniProtKB-SubCell"/>
</dbReference>
<dbReference type="STRING" id="1550231.SAMN05660662_1240"/>
<keyword evidence="8" id="KW-1185">Reference proteome</keyword>
<evidence type="ECO:0000256" key="4">
    <source>
        <dbReference type="ARBA" id="ARBA00022989"/>
    </source>
</evidence>
<dbReference type="AlphaFoldDB" id="A0A1G7J0R3"/>
<dbReference type="Pfam" id="PF09678">
    <property type="entry name" value="Caa3_CtaG"/>
    <property type="match status" value="1"/>
</dbReference>
<feature type="transmembrane region" description="Helical" evidence="6">
    <location>
        <begin position="180"/>
        <end position="202"/>
    </location>
</feature>
<dbReference type="InterPro" id="IPR019108">
    <property type="entry name" value="Caa3_assmbl_CtaG-rel"/>
</dbReference>
<dbReference type="Proteomes" id="UP000199406">
    <property type="component" value="Unassembled WGS sequence"/>
</dbReference>
<proteinExistence type="predicted"/>
<keyword evidence="2" id="KW-1003">Cell membrane</keyword>
<accession>A0A1G7J0R3</accession>
<keyword evidence="5 6" id="KW-0472">Membrane</keyword>
<evidence type="ECO:0000313" key="7">
    <source>
        <dbReference type="EMBL" id="SDF18468.1"/>
    </source>
</evidence>
<protein>
    <submittedName>
        <fullName evidence="7">Putative copper resistance protein D</fullName>
    </submittedName>
</protein>
<feature type="transmembrane region" description="Helical" evidence="6">
    <location>
        <begin position="223"/>
        <end position="245"/>
    </location>
</feature>
<feature type="transmembrane region" description="Helical" evidence="6">
    <location>
        <begin position="148"/>
        <end position="168"/>
    </location>
</feature>
<name>A0A1G7J0R3_9ACTN</name>
<reference evidence="8" key="1">
    <citation type="submission" date="2016-10" db="EMBL/GenBank/DDBJ databases">
        <authorList>
            <person name="Varghese N."/>
            <person name="Submissions S."/>
        </authorList>
    </citation>
    <scope>NUCLEOTIDE SEQUENCE [LARGE SCALE GENOMIC DNA]</scope>
    <source>
        <strain evidence="8">DSM 44268</strain>
    </source>
</reference>
<keyword evidence="3 6" id="KW-0812">Transmembrane</keyword>
<evidence type="ECO:0000256" key="6">
    <source>
        <dbReference type="SAM" id="Phobius"/>
    </source>
</evidence>
<feature type="transmembrane region" description="Helical" evidence="6">
    <location>
        <begin position="33"/>
        <end position="54"/>
    </location>
</feature>
<evidence type="ECO:0000256" key="3">
    <source>
        <dbReference type="ARBA" id="ARBA00022692"/>
    </source>
</evidence>